<evidence type="ECO:0000256" key="1">
    <source>
        <dbReference type="ARBA" id="ARBA00010761"/>
    </source>
</evidence>
<dbReference type="PANTHER" id="PTHR11760">
    <property type="entry name" value="30S/40S RIBOSOMAL PROTEIN S3"/>
    <property type="match status" value="1"/>
</dbReference>
<dbReference type="InterPro" id="IPR057258">
    <property type="entry name" value="Ribosomal_uS3"/>
</dbReference>
<comment type="caution">
    <text evidence="10">The sequence shown here is derived from an EMBL/GenBank/DDBJ whole genome shotgun (WGS) entry which is preliminary data.</text>
</comment>
<keyword evidence="3 8" id="KW-0694">RNA-binding</keyword>
<dbReference type="Pfam" id="PF07650">
    <property type="entry name" value="KH_2"/>
    <property type="match status" value="1"/>
</dbReference>
<evidence type="ECO:0000256" key="4">
    <source>
        <dbReference type="ARBA" id="ARBA00022980"/>
    </source>
</evidence>
<dbReference type="InterPro" id="IPR015946">
    <property type="entry name" value="KH_dom-like_a/b"/>
</dbReference>
<evidence type="ECO:0000256" key="8">
    <source>
        <dbReference type="HAMAP-Rule" id="MF_01309"/>
    </source>
</evidence>
<dbReference type="PANTHER" id="PTHR11760:SF19">
    <property type="entry name" value="SMALL RIBOSOMAL SUBUNIT PROTEIN US3C"/>
    <property type="match status" value="1"/>
</dbReference>
<dbReference type="EMBL" id="PFBZ01000199">
    <property type="protein sequence ID" value="PIT86169.1"/>
    <property type="molecule type" value="Genomic_DNA"/>
</dbReference>
<dbReference type="PROSITE" id="PS50823">
    <property type="entry name" value="KH_TYPE_2"/>
    <property type="match status" value="1"/>
</dbReference>
<gene>
    <name evidence="8" type="primary">rpsC</name>
    <name evidence="10" type="ORF">COU33_04715</name>
</gene>
<evidence type="ECO:0000256" key="2">
    <source>
        <dbReference type="ARBA" id="ARBA00022730"/>
    </source>
</evidence>
<comment type="subunit">
    <text evidence="8">Part of the 30S ribosomal subunit. Forms a tight complex with proteins S10 and S14.</text>
</comment>
<accession>A0A2M6W041</accession>
<evidence type="ECO:0000256" key="5">
    <source>
        <dbReference type="ARBA" id="ARBA00023274"/>
    </source>
</evidence>
<dbReference type="InterPro" id="IPR005704">
    <property type="entry name" value="Ribosomal_uS3_bac-typ"/>
</dbReference>
<evidence type="ECO:0000313" key="10">
    <source>
        <dbReference type="EMBL" id="PIT86169.1"/>
    </source>
</evidence>
<dbReference type="InterPro" id="IPR001351">
    <property type="entry name" value="Ribosomal_uS3_C"/>
</dbReference>
<dbReference type="GO" id="GO:0003729">
    <property type="term" value="F:mRNA binding"/>
    <property type="evidence" value="ECO:0007669"/>
    <property type="project" value="UniProtKB-UniRule"/>
</dbReference>
<dbReference type="Pfam" id="PF00189">
    <property type="entry name" value="Ribosomal_S3_C"/>
    <property type="match status" value="1"/>
</dbReference>
<dbReference type="GO" id="GO:0022627">
    <property type="term" value="C:cytosolic small ribosomal subunit"/>
    <property type="evidence" value="ECO:0007669"/>
    <property type="project" value="TreeGrafter"/>
</dbReference>
<evidence type="ECO:0000256" key="7">
    <source>
        <dbReference type="ARBA" id="ARBA00035257"/>
    </source>
</evidence>
<comment type="function">
    <text evidence="6 8">Binds the lower part of the 30S subunit head. Binds mRNA in the 70S ribosome, positioning it for translation.</text>
</comment>
<dbReference type="Gene3D" id="3.30.300.20">
    <property type="match status" value="1"/>
</dbReference>
<dbReference type="HAMAP" id="MF_01309_B">
    <property type="entry name" value="Ribosomal_uS3_B"/>
    <property type="match status" value="1"/>
</dbReference>
<evidence type="ECO:0000256" key="3">
    <source>
        <dbReference type="ARBA" id="ARBA00022884"/>
    </source>
</evidence>
<protein>
    <recommendedName>
        <fullName evidence="7 8">Small ribosomal subunit protein uS3</fullName>
    </recommendedName>
</protein>
<dbReference type="SUPFAM" id="SSF54814">
    <property type="entry name" value="Prokaryotic type KH domain (KH-domain type II)"/>
    <property type="match status" value="1"/>
</dbReference>
<keyword evidence="5 8" id="KW-0687">Ribonucleoprotein</keyword>
<dbReference type="CDD" id="cd02412">
    <property type="entry name" value="KH-II_30S_S3"/>
    <property type="match status" value="1"/>
</dbReference>
<sequence length="230" mass="26150">MGHKVHPKIHRTPVIFPWDSRWFSSKEYAACAEQDMCIREYLMKKCKDAHIDAISVGRGPKNVTITILAAKPGFIIGRSGQELDVMRKHIETKILQMKSKVKINVREVHSPALSASVVAQSIVADVERRVAFRRVMKQTIERVMKAGAKGVKIKLAGRLNGVEIARQETLFEGKIPLITLRSDVDYSQFVARTMYGAIGVKVWIYRGEVFGMKDKFEEKEEPTKKKKPRN</sequence>
<dbReference type="GO" id="GO:0019843">
    <property type="term" value="F:rRNA binding"/>
    <property type="evidence" value="ECO:0007669"/>
    <property type="project" value="UniProtKB-UniRule"/>
</dbReference>
<name>A0A2M6W041_9BACT</name>
<dbReference type="GO" id="GO:0003735">
    <property type="term" value="F:structural constituent of ribosome"/>
    <property type="evidence" value="ECO:0007669"/>
    <property type="project" value="InterPro"/>
</dbReference>
<keyword evidence="2 8" id="KW-0699">rRNA-binding</keyword>
<dbReference type="InterPro" id="IPR036419">
    <property type="entry name" value="Ribosomal_S3_C_sf"/>
</dbReference>
<organism evidence="10 11">
    <name type="scientific">Candidatus Magasanikbacteria bacterium CG10_big_fil_rev_8_21_14_0_10_43_6</name>
    <dbReference type="NCBI Taxonomy" id="1974650"/>
    <lineage>
        <taxon>Bacteria</taxon>
        <taxon>Candidatus Magasanikiibacteriota</taxon>
    </lineage>
</organism>
<evidence type="ECO:0000256" key="6">
    <source>
        <dbReference type="ARBA" id="ARBA00024998"/>
    </source>
</evidence>
<keyword evidence="4 8" id="KW-0689">Ribosomal protein</keyword>
<dbReference type="NCBIfam" id="TIGR01009">
    <property type="entry name" value="rpsC_bact"/>
    <property type="match status" value="1"/>
</dbReference>
<comment type="similarity">
    <text evidence="1 8">Belongs to the universal ribosomal protein uS3 family.</text>
</comment>
<reference evidence="11" key="1">
    <citation type="submission" date="2017-09" db="EMBL/GenBank/DDBJ databases">
        <title>Depth-based differentiation of microbial function through sediment-hosted aquifers and enrichment of novel symbionts in the deep terrestrial subsurface.</title>
        <authorList>
            <person name="Probst A.J."/>
            <person name="Ladd B."/>
            <person name="Jarett J.K."/>
            <person name="Geller-Mcgrath D.E."/>
            <person name="Sieber C.M.K."/>
            <person name="Emerson J.B."/>
            <person name="Anantharaman K."/>
            <person name="Thomas B.C."/>
            <person name="Malmstrom R."/>
            <person name="Stieglmeier M."/>
            <person name="Klingl A."/>
            <person name="Woyke T."/>
            <person name="Ryan C.M."/>
            <person name="Banfield J.F."/>
        </authorList>
    </citation>
    <scope>NUCLEOTIDE SEQUENCE [LARGE SCALE GENOMIC DNA]</scope>
</reference>
<dbReference type="InterPro" id="IPR004044">
    <property type="entry name" value="KH_dom_type_2"/>
</dbReference>
<evidence type="ECO:0000259" key="9">
    <source>
        <dbReference type="PROSITE" id="PS50823"/>
    </source>
</evidence>
<evidence type="ECO:0000313" key="11">
    <source>
        <dbReference type="Proteomes" id="UP000229362"/>
    </source>
</evidence>
<dbReference type="GO" id="GO:0006412">
    <property type="term" value="P:translation"/>
    <property type="evidence" value="ECO:0007669"/>
    <property type="project" value="UniProtKB-UniRule"/>
</dbReference>
<proteinExistence type="inferred from homology"/>
<dbReference type="Proteomes" id="UP000229362">
    <property type="component" value="Unassembled WGS sequence"/>
</dbReference>
<dbReference type="InterPro" id="IPR009019">
    <property type="entry name" value="KH_sf_prok-type"/>
</dbReference>
<dbReference type="FunFam" id="3.30.300.20:FF:000001">
    <property type="entry name" value="30S ribosomal protein S3"/>
    <property type="match status" value="1"/>
</dbReference>
<dbReference type="Gene3D" id="3.30.1140.32">
    <property type="entry name" value="Ribosomal protein S3, C-terminal domain"/>
    <property type="match status" value="1"/>
</dbReference>
<dbReference type="AlphaFoldDB" id="A0A2M6W041"/>
<feature type="domain" description="KH type-2" evidence="9">
    <location>
        <begin position="38"/>
        <end position="109"/>
    </location>
</feature>
<dbReference type="SUPFAM" id="SSF54821">
    <property type="entry name" value="Ribosomal protein S3 C-terminal domain"/>
    <property type="match status" value="1"/>
</dbReference>